<comment type="caution">
    <text evidence="1">The sequence shown here is derived from an EMBL/GenBank/DDBJ whole genome shotgun (WGS) entry which is preliminary data.</text>
</comment>
<accession>A0AAX6EF07</accession>
<organism evidence="1 2">
    <name type="scientific">Iris pallida</name>
    <name type="common">Sweet iris</name>
    <dbReference type="NCBI Taxonomy" id="29817"/>
    <lineage>
        <taxon>Eukaryota</taxon>
        <taxon>Viridiplantae</taxon>
        <taxon>Streptophyta</taxon>
        <taxon>Embryophyta</taxon>
        <taxon>Tracheophyta</taxon>
        <taxon>Spermatophyta</taxon>
        <taxon>Magnoliopsida</taxon>
        <taxon>Liliopsida</taxon>
        <taxon>Asparagales</taxon>
        <taxon>Iridaceae</taxon>
        <taxon>Iridoideae</taxon>
        <taxon>Irideae</taxon>
        <taxon>Iris</taxon>
    </lineage>
</organism>
<protein>
    <submittedName>
        <fullName evidence="1">Uncharacterized protein</fullName>
    </submittedName>
</protein>
<proteinExistence type="predicted"/>
<name>A0AAX6EF07_IRIPA</name>
<dbReference type="Proteomes" id="UP001140949">
    <property type="component" value="Unassembled WGS sequence"/>
</dbReference>
<sequence>MNETHLLGSARRLGMATAVEDSGGGHGVDPGVLVESRGSGSRCGSSNSRWRCSDLGGGKRQWRLRARWHLEATRDSSRNSTVVDAVLEEAHGARGTRRPRRLWRGSVS</sequence>
<dbReference type="EMBL" id="JANAVB010037219">
    <property type="protein sequence ID" value="KAJ6802571.1"/>
    <property type="molecule type" value="Genomic_DNA"/>
</dbReference>
<dbReference type="AlphaFoldDB" id="A0AAX6EF07"/>
<evidence type="ECO:0000313" key="1">
    <source>
        <dbReference type="EMBL" id="KAJ6802571.1"/>
    </source>
</evidence>
<gene>
    <name evidence="1" type="ORF">M6B38_192235</name>
</gene>
<keyword evidence="2" id="KW-1185">Reference proteome</keyword>
<reference evidence="1" key="1">
    <citation type="journal article" date="2023" name="GigaByte">
        <title>Genome assembly of the bearded iris, Iris pallida Lam.</title>
        <authorList>
            <person name="Bruccoleri R.E."/>
            <person name="Oakeley E.J."/>
            <person name="Faust A.M.E."/>
            <person name="Altorfer M."/>
            <person name="Dessus-Babus S."/>
            <person name="Burckhardt D."/>
            <person name="Oertli M."/>
            <person name="Naumann U."/>
            <person name="Petersen F."/>
            <person name="Wong J."/>
        </authorList>
    </citation>
    <scope>NUCLEOTIDE SEQUENCE</scope>
    <source>
        <strain evidence="1">GSM-AAB239-AS_SAM_17_03QT</strain>
    </source>
</reference>
<reference evidence="1" key="2">
    <citation type="submission" date="2023-04" db="EMBL/GenBank/DDBJ databases">
        <authorList>
            <person name="Bruccoleri R.E."/>
            <person name="Oakeley E.J."/>
            <person name="Faust A.-M."/>
            <person name="Dessus-Babus S."/>
            <person name="Altorfer M."/>
            <person name="Burckhardt D."/>
            <person name="Oertli M."/>
            <person name="Naumann U."/>
            <person name="Petersen F."/>
            <person name="Wong J."/>
        </authorList>
    </citation>
    <scope>NUCLEOTIDE SEQUENCE</scope>
    <source>
        <strain evidence="1">GSM-AAB239-AS_SAM_17_03QT</strain>
        <tissue evidence="1">Leaf</tissue>
    </source>
</reference>
<evidence type="ECO:0000313" key="2">
    <source>
        <dbReference type="Proteomes" id="UP001140949"/>
    </source>
</evidence>